<comment type="caution">
    <text evidence="8">The sequence shown here is derived from an EMBL/GenBank/DDBJ whole genome shotgun (WGS) entry which is preliminary data.</text>
</comment>
<evidence type="ECO:0000256" key="1">
    <source>
        <dbReference type="ARBA" id="ARBA00000373"/>
    </source>
</evidence>
<dbReference type="InterPro" id="IPR008145">
    <property type="entry name" value="GK/Ca_channel_bsu"/>
</dbReference>
<comment type="catalytic activity">
    <reaction evidence="1 6">
        <text>alpha-D-ribose 1,5-bisphosphate + ATP = 5-phospho-alpha-D-ribose 1-diphosphate + ADP</text>
        <dbReference type="Rhea" id="RHEA:20109"/>
        <dbReference type="ChEBI" id="CHEBI:30616"/>
        <dbReference type="ChEBI" id="CHEBI:58017"/>
        <dbReference type="ChEBI" id="CHEBI:68688"/>
        <dbReference type="ChEBI" id="CHEBI:456216"/>
        <dbReference type="EC" id="2.7.4.23"/>
    </reaction>
</comment>
<dbReference type="Gene3D" id="3.40.50.300">
    <property type="entry name" value="P-loop containing nucleotide triphosphate hydrolases"/>
    <property type="match status" value="1"/>
</dbReference>
<protein>
    <recommendedName>
        <fullName evidence="6">Ribose 1,5-bisphosphate phosphokinase PhnN</fullName>
        <ecNumber evidence="6">2.7.4.23</ecNumber>
    </recommendedName>
    <alternativeName>
        <fullName evidence="6">Ribose 1,5-bisphosphokinase</fullName>
    </alternativeName>
</protein>
<dbReference type="NCBIfam" id="TIGR02322">
    <property type="entry name" value="phosphon_PhnN"/>
    <property type="match status" value="1"/>
</dbReference>
<evidence type="ECO:0000256" key="5">
    <source>
        <dbReference type="ARBA" id="ARBA00022840"/>
    </source>
</evidence>
<organism evidence="8 9">
    <name type="scientific">Rhodobacter flavimaris</name>
    <dbReference type="NCBI Taxonomy" id="2907145"/>
    <lineage>
        <taxon>Bacteria</taxon>
        <taxon>Pseudomonadati</taxon>
        <taxon>Pseudomonadota</taxon>
        <taxon>Alphaproteobacteria</taxon>
        <taxon>Rhodobacterales</taxon>
        <taxon>Rhodobacter group</taxon>
        <taxon>Rhodobacter</taxon>
    </lineage>
</organism>
<comment type="function">
    <text evidence="6">Catalyzes the phosphorylation of ribose 1,5-bisphosphate to 5-phospho-D-ribosyl alpha-1-diphosphate (PRPP).</text>
</comment>
<evidence type="ECO:0000313" key="9">
    <source>
        <dbReference type="Proteomes" id="UP001521181"/>
    </source>
</evidence>
<comment type="similarity">
    <text evidence="6">Belongs to the ribose 1,5-bisphosphokinase family.</text>
</comment>
<dbReference type="Proteomes" id="UP001521181">
    <property type="component" value="Unassembled WGS sequence"/>
</dbReference>
<accession>A0ABS8Z0D6</accession>
<keyword evidence="9" id="KW-1185">Reference proteome</keyword>
<evidence type="ECO:0000256" key="3">
    <source>
        <dbReference type="ARBA" id="ARBA00022679"/>
    </source>
</evidence>
<evidence type="ECO:0000256" key="6">
    <source>
        <dbReference type="HAMAP-Rule" id="MF_00836"/>
    </source>
</evidence>
<dbReference type="InterPro" id="IPR008144">
    <property type="entry name" value="Guanylate_kin-like_dom"/>
</dbReference>
<dbReference type="SUPFAM" id="SSF52540">
    <property type="entry name" value="P-loop containing nucleoside triphosphate hydrolases"/>
    <property type="match status" value="1"/>
</dbReference>
<gene>
    <name evidence="6 8" type="primary">phnN</name>
    <name evidence="8" type="ORF">LZA78_16060</name>
</gene>
<evidence type="ECO:0000259" key="7">
    <source>
        <dbReference type="PROSITE" id="PS50052"/>
    </source>
</evidence>
<feature type="domain" description="Guanylate kinase-like" evidence="7">
    <location>
        <begin position="8"/>
        <end position="181"/>
    </location>
</feature>
<dbReference type="EMBL" id="JAJUOS010000015">
    <property type="protein sequence ID" value="MCE5974995.1"/>
    <property type="molecule type" value="Genomic_DNA"/>
</dbReference>
<evidence type="ECO:0000313" key="8">
    <source>
        <dbReference type="EMBL" id="MCE5974995.1"/>
    </source>
</evidence>
<reference evidence="8 9" key="1">
    <citation type="submission" date="2021-12" db="EMBL/GenBank/DDBJ databases">
        <title>Sinirhodobacter sp. WL0062 is a bacterium isolated from seawater.</title>
        <authorList>
            <person name="Wang L."/>
            <person name="He W."/>
            <person name="Zhang D.-F."/>
        </authorList>
    </citation>
    <scope>NUCLEOTIDE SEQUENCE [LARGE SCALE GENOMIC DNA]</scope>
    <source>
        <strain evidence="8 9">WL0062</strain>
    </source>
</reference>
<dbReference type="RefSeq" id="WP_233677928.1">
    <property type="nucleotide sequence ID" value="NZ_JAJUOS010000015.1"/>
</dbReference>
<dbReference type="PROSITE" id="PS50052">
    <property type="entry name" value="GUANYLATE_KINASE_2"/>
    <property type="match status" value="1"/>
</dbReference>
<comment type="pathway">
    <text evidence="2 6">Metabolic intermediate biosynthesis; 5-phospho-alpha-D-ribose 1-diphosphate biosynthesis; 5-phospho-alpha-D-ribose 1-diphosphate from D-ribose 5-phosphate (route II): step 3/3.</text>
</comment>
<dbReference type="InterPro" id="IPR027417">
    <property type="entry name" value="P-loop_NTPase"/>
</dbReference>
<dbReference type="Pfam" id="PF00625">
    <property type="entry name" value="Guanylate_kin"/>
    <property type="match status" value="1"/>
</dbReference>
<keyword evidence="4 6" id="KW-0547">Nucleotide-binding</keyword>
<evidence type="ECO:0000256" key="2">
    <source>
        <dbReference type="ARBA" id="ARBA00005069"/>
    </source>
</evidence>
<dbReference type="InterPro" id="IPR012699">
    <property type="entry name" value="PhnN"/>
</dbReference>
<dbReference type="SMART" id="SM00072">
    <property type="entry name" value="GuKc"/>
    <property type="match status" value="1"/>
</dbReference>
<keyword evidence="3 6" id="KW-0808">Transferase</keyword>
<keyword evidence="5 6" id="KW-0067">ATP-binding</keyword>
<dbReference type="EC" id="2.7.4.23" evidence="6"/>
<name>A0ABS8Z0D6_9RHOB</name>
<proteinExistence type="inferred from homology"/>
<dbReference type="HAMAP" id="MF_00836">
    <property type="entry name" value="PhnN"/>
    <property type="match status" value="1"/>
</dbReference>
<feature type="binding site" evidence="6">
    <location>
        <begin position="15"/>
        <end position="22"/>
    </location>
    <ligand>
        <name>ATP</name>
        <dbReference type="ChEBI" id="CHEBI:30616"/>
    </ligand>
</feature>
<sequence length="185" mass="19646">MQPIPQAGRLVAIVGPSGGGKDTLIGGLLATHPEIHRVRRTISRPAAAETEDFESVTAAEFTALDGAGRFALRWSAHGLEYGIRHRELAPLAAGRTVIFNGSRKALAEAVAAYPQLHVVQIAVSPEVLAQRLSARGRESADDILRRLARADLALPIGITATTVWNDSTPAEGIARLIDALQPVRA</sequence>
<evidence type="ECO:0000256" key="4">
    <source>
        <dbReference type="ARBA" id="ARBA00022741"/>
    </source>
</evidence>